<evidence type="ECO:0000313" key="3">
    <source>
        <dbReference type="Proteomes" id="UP000001194"/>
    </source>
</evidence>
<gene>
    <name evidence="2" type="ORF">LACBIDRAFT_294129</name>
</gene>
<accession>B0D9P5</accession>
<protein>
    <submittedName>
        <fullName evidence="2">Predicted protein</fullName>
    </submittedName>
</protein>
<dbReference type="OrthoDB" id="2538461at2759"/>
<evidence type="ECO:0000313" key="2">
    <source>
        <dbReference type="EMBL" id="EDR08616.1"/>
    </source>
</evidence>
<feature type="region of interest" description="Disordered" evidence="1">
    <location>
        <begin position="1"/>
        <end position="88"/>
    </location>
</feature>
<feature type="compositionally biased region" description="Basic and acidic residues" evidence="1">
    <location>
        <begin position="174"/>
        <end position="183"/>
    </location>
</feature>
<dbReference type="AlphaFoldDB" id="B0D9P5"/>
<proteinExistence type="predicted"/>
<dbReference type="HOGENOM" id="CLU_063920_0_0_1"/>
<evidence type="ECO:0000256" key="1">
    <source>
        <dbReference type="SAM" id="MobiDB-lite"/>
    </source>
</evidence>
<keyword evidence="3" id="KW-1185">Reference proteome</keyword>
<organism evidence="3">
    <name type="scientific">Laccaria bicolor (strain S238N-H82 / ATCC MYA-4686)</name>
    <name type="common">Bicoloured deceiver</name>
    <name type="synonym">Laccaria laccata var. bicolor</name>
    <dbReference type="NCBI Taxonomy" id="486041"/>
    <lineage>
        <taxon>Eukaryota</taxon>
        <taxon>Fungi</taxon>
        <taxon>Dikarya</taxon>
        <taxon>Basidiomycota</taxon>
        <taxon>Agaricomycotina</taxon>
        <taxon>Agaricomycetes</taxon>
        <taxon>Agaricomycetidae</taxon>
        <taxon>Agaricales</taxon>
        <taxon>Agaricineae</taxon>
        <taxon>Hydnangiaceae</taxon>
        <taxon>Laccaria</taxon>
    </lineage>
</organism>
<dbReference type="KEGG" id="lbc:LACBIDRAFT_294129"/>
<name>B0D9P5_LACBS</name>
<dbReference type="InParanoid" id="B0D9P5"/>
<dbReference type="RefSeq" id="XP_001880841.1">
    <property type="nucleotide sequence ID" value="XM_001880806.1"/>
</dbReference>
<reference evidence="2 3" key="1">
    <citation type="journal article" date="2008" name="Nature">
        <title>The genome of Laccaria bicolor provides insights into mycorrhizal symbiosis.</title>
        <authorList>
            <person name="Martin F."/>
            <person name="Aerts A."/>
            <person name="Ahren D."/>
            <person name="Brun A."/>
            <person name="Danchin E.G.J."/>
            <person name="Duchaussoy F."/>
            <person name="Gibon J."/>
            <person name="Kohler A."/>
            <person name="Lindquist E."/>
            <person name="Pereda V."/>
            <person name="Salamov A."/>
            <person name="Shapiro H.J."/>
            <person name="Wuyts J."/>
            <person name="Blaudez D."/>
            <person name="Buee M."/>
            <person name="Brokstein P."/>
            <person name="Canbaeck B."/>
            <person name="Cohen D."/>
            <person name="Courty P.E."/>
            <person name="Coutinho P.M."/>
            <person name="Delaruelle C."/>
            <person name="Detter J.C."/>
            <person name="Deveau A."/>
            <person name="DiFazio S."/>
            <person name="Duplessis S."/>
            <person name="Fraissinet-Tachet L."/>
            <person name="Lucic E."/>
            <person name="Frey-Klett P."/>
            <person name="Fourrey C."/>
            <person name="Feussner I."/>
            <person name="Gay G."/>
            <person name="Grimwood J."/>
            <person name="Hoegger P.J."/>
            <person name="Jain P."/>
            <person name="Kilaru S."/>
            <person name="Labbe J."/>
            <person name="Lin Y.C."/>
            <person name="Legue V."/>
            <person name="Le Tacon F."/>
            <person name="Marmeisse R."/>
            <person name="Melayah D."/>
            <person name="Montanini B."/>
            <person name="Muratet M."/>
            <person name="Nehls U."/>
            <person name="Niculita-Hirzel H."/>
            <person name="Oudot-Le Secq M.P."/>
            <person name="Peter M."/>
            <person name="Quesneville H."/>
            <person name="Rajashekar B."/>
            <person name="Reich M."/>
            <person name="Rouhier N."/>
            <person name="Schmutz J."/>
            <person name="Yin T."/>
            <person name="Chalot M."/>
            <person name="Henrissat B."/>
            <person name="Kuees U."/>
            <person name="Lucas S."/>
            <person name="Van de Peer Y."/>
            <person name="Podila G.K."/>
            <person name="Polle A."/>
            <person name="Pukkila P.J."/>
            <person name="Richardson P.M."/>
            <person name="Rouze P."/>
            <person name="Sanders I.R."/>
            <person name="Stajich J.E."/>
            <person name="Tunlid A."/>
            <person name="Tuskan G."/>
            <person name="Grigoriev I.V."/>
        </authorList>
    </citation>
    <scope>NUCLEOTIDE SEQUENCE [LARGE SCALE GENOMIC DNA]</scope>
    <source>
        <strain evidence="3">S238N-H82 / ATCC MYA-4686</strain>
    </source>
</reference>
<feature type="compositionally biased region" description="Basic residues" evidence="1">
    <location>
        <begin position="184"/>
        <end position="200"/>
    </location>
</feature>
<feature type="compositionally biased region" description="Basic and acidic residues" evidence="1">
    <location>
        <begin position="221"/>
        <end position="233"/>
    </location>
</feature>
<dbReference type="GeneID" id="6076234"/>
<dbReference type="STRING" id="486041.B0D9P5"/>
<feature type="compositionally biased region" description="Acidic residues" evidence="1">
    <location>
        <begin position="34"/>
        <end position="83"/>
    </location>
</feature>
<feature type="region of interest" description="Disordered" evidence="1">
    <location>
        <begin position="162"/>
        <end position="315"/>
    </location>
</feature>
<dbReference type="EMBL" id="DS547101">
    <property type="protein sequence ID" value="EDR08616.1"/>
    <property type="molecule type" value="Genomic_DNA"/>
</dbReference>
<dbReference type="Proteomes" id="UP000001194">
    <property type="component" value="Unassembled WGS sequence"/>
</dbReference>
<feature type="compositionally biased region" description="Acidic residues" evidence="1">
    <location>
        <begin position="14"/>
        <end position="24"/>
    </location>
</feature>
<sequence>MFKRVEKRRRKKEEEEELGLDEDMKEVLGIHDTDSEESNSESDSEPEGDSDSDIEEGGGLGEEGDEREAEAEESGEEEEEEDPSVTVAQALQDPIYVVSVLPEVKACIVCPGKLLKGVKMVQLHRTSNAHDRRLKTFKKLAANADSTGSAWEVLKQHAEDKPKLSLVEPSATSKRAEKKEASKLIRKARREKAKAKAKAKKATEKQPAPADDTSAPKPTSPKKESQVANEDKPAKKKRKVGDLANSPRKKKEKDAVTPSSAEQDEPKKAGPTTEATTLAKAVKSIAKSTHDRAKTARSRASSMSKAPRRKPLVSS</sequence>
<feature type="compositionally biased region" description="Basic residues" evidence="1">
    <location>
        <begin position="1"/>
        <end position="11"/>
    </location>
</feature>
<feature type="compositionally biased region" description="Basic residues" evidence="1">
    <location>
        <begin position="306"/>
        <end position="315"/>
    </location>
</feature>